<keyword evidence="3" id="KW-1185">Reference proteome</keyword>
<dbReference type="AlphaFoldDB" id="A0A419SGP7"/>
<evidence type="ECO:0000313" key="3">
    <source>
        <dbReference type="Proteomes" id="UP000284219"/>
    </source>
</evidence>
<dbReference type="EMBL" id="MCHY01000009">
    <property type="protein sequence ID" value="RKD22953.1"/>
    <property type="molecule type" value="Genomic_DNA"/>
</dbReference>
<dbReference type="OrthoDB" id="2452746at2"/>
<keyword evidence="1" id="KW-0472">Membrane</keyword>
<reference evidence="2 3" key="1">
    <citation type="submission" date="2016-08" db="EMBL/GenBank/DDBJ databases">
        <title>Novel Firmicute Genomes.</title>
        <authorList>
            <person name="Poppleton D.I."/>
            <person name="Gribaldo S."/>
        </authorList>
    </citation>
    <scope>NUCLEOTIDE SEQUENCE [LARGE SCALE GENOMIC DNA]</scope>
    <source>
        <strain evidence="2 3">RAOx-1</strain>
    </source>
</reference>
<comment type="caution">
    <text evidence="2">The sequence shown here is derived from an EMBL/GenBank/DDBJ whole genome shotgun (WGS) entry which is preliminary data.</text>
</comment>
<protein>
    <recommendedName>
        <fullName evidence="4">Cytochrome-c oxidase</fullName>
    </recommendedName>
</protein>
<organism evidence="2 3">
    <name type="scientific">Ammoniphilus oxalaticus</name>
    <dbReference type="NCBI Taxonomy" id="66863"/>
    <lineage>
        <taxon>Bacteria</taxon>
        <taxon>Bacillati</taxon>
        <taxon>Bacillota</taxon>
        <taxon>Bacilli</taxon>
        <taxon>Bacillales</taxon>
        <taxon>Paenibacillaceae</taxon>
        <taxon>Aneurinibacillus group</taxon>
        <taxon>Ammoniphilus</taxon>
    </lineage>
</organism>
<name>A0A419SGP7_9BACL</name>
<accession>A0A419SGP7</accession>
<feature type="transmembrane region" description="Helical" evidence="1">
    <location>
        <begin position="39"/>
        <end position="59"/>
    </location>
</feature>
<proteinExistence type="predicted"/>
<evidence type="ECO:0008006" key="4">
    <source>
        <dbReference type="Google" id="ProtNLM"/>
    </source>
</evidence>
<gene>
    <name evidence="2" type="ORF">BEP19_12035</name>
</gene>
<dbReference type="Proteomes" id="UP000284219">
    <property type="component" value="Unassembled WGS sequence"/>
</dbReference>
<evidence type="ECO:0000313" key="2">
    <source>
        <dbReference type="EMBL" id="RKD22953.1"/>
    </source>
</evidence>
<keyword evidence="1" id="KW-0812">Transmembrane</keyword>
<feature type="transmembrane region" description="Helical" evidence="1">
    <location>
        <begin position="71"/>
        <end position="89"/>
    </location>
</feature>
<dbReference type="RefSeq" id="WP_120190444.1">
    <property type="nucleotide sequence ID" value="NZ_MCHY01000009.1"/>
</dbReference>
<keyword evidence="1" id="KW-1133">Transmembrane helix</keyword>
<sequence>MNHYSQTLLRFSALFGLIGAILGAHMAGSGSYAFRPVHAHILVVGWLSLFAWAVYYKVFQTTETMLIKLHFWSAIIGSSGLTIGMWLFMVKPFEIPKAVELIVYIGGGVILLLSYVFFFILTLLNRPEKTEA</sequence>
<evidence type="ECO:0000256" key="1">
    <source>
        <dbReference type="SAM" id="Phobius"/>
    </source>
</evidence>
<feature type="transmembrane region" description="Helical" evidence="1">
    <location>
        <begin position="101"/>
        <end position="124"/>
    </location>
</feature>
<feature type="transmembrane region" description="Helical" evidence="1">
    <location>
        <begin position="7"/>
        <end position="27"/>
    </location>
</feature>